<dbReference type="GO" id="GO:0046540">
    <property type="term" value="C:U4/U6 x U5 tri-snRNP complex"/>
    <property type="evidence" value="ECO:0007669"/>
    <property type="project" value="EnsemblFungi"/>
</dbReference>
<keyword evidence="10" id="KW-1185">Reference proteome</keyword>
<dbReference type="KEGG" id="vpo:Kpol_1053p11"/>
<dbReference type="GeneID" id="5544443"/>
<dbReference type="RefSeq" id="XP_001644133.1">
    <property type="nucleotide sequence ID" value="XM_001644083.1"/>
</dbReference>
<feature type="region of interest" description="Disordered" evidence="8">
    <location>
        <begin position="207"/>
        <end position="228"/>
    </location>
</feature>
<evidence type="ECO:0000256" key="3">
    <source>
        <dbReference type="ARBA" id="ARBA00022664"/>
    </source>
</evidence>
<gene>
    <name evidence="9" type="ORF">Kpol_1053p11</name>
</gene>
<dbReference type="GO" id="GO:0000388">
    <property type="term" value="P:spliceosome conformational change to release U4 (or U4atac) and U1 (or U11)"/>
    <property type="evidence" value="ECO:0007669"/>
    <property type="project" value="EnsemblFungi"/>
</dbReference>
<dbReference type="InterPro" id="IPR005037">
    <property type="entry name" value="PRP38"/>
</dbReference>
<reference evidence="9 10" key="1">
    <citation type="journal article" date="2007" name="Proc. Natl. Acad. Sci. U.S.A.">
        <title>Independent sorting-out of thousands of duplicated gene pairs in two yeast species descended from a whole-genome duplication.</title>
        <authorList>
            <person name="Scannell D.R."/>
            <person name="Frank A.C."/>
            <person name="Conant G.C."/>
            <person name="Byrne K.P."/>
            <person name="Woolfit M."/>
            <person name="Wolfe K.H."/>
        </authorList>
    </citation>
    <scope>NUCLEOTIDE SEQUENCE [LARGE SCALE GENOMIC DNA]</scope>
    <source>
        <strain evidence="10">ATCC 22028 / DSM 70294 / BCRC 21397 / CBS 2163 / NBRC 10782 / NRRL Y-8283 / UCD 57-17</strain>
    </source>
</reference>
<name>A7TN57_VANPO</name>
<dbReference type="PANTHER" id="PTHR23142">
    <property type="entry name" value="PRE-MRNA-SPLICING FACTOR 38A-RELATED"/>
    <property type="match status" value="1"/>
</dbReference>
<evidence type="ECO:0000256" key="1">
    <source>
        <dbReference type="ARBA" id="ARBA00004123"/>
    </source>
</evidence>
<protein>
    <recommendedName>
        <fullName evidence="7">Pre-mRNA-splicing factor 38</fullName>
    </recommendedName>
</protein>
<dbReference type="OMA" id="FKCLLMK"/>
<dbReference type="EMBL" id="DS480428">
    <property type="protein sequence ID" value="EDO16275.1"/>
    <property type="molecule type" value="Genomic_DNA"/>
</dbReference>
<dbReference type="HOGENOM" id="CLU_1147968_0_0_1"/>
<organism evidence="10">
    <name type="scientific">Vanderwaltozyma polyspora (strain ATCC 22028 / DSM 70294 / BCRC 21397 / CBS 2163 / NBRC 10782 / NRRL Y-8283 / UCD 57-17)</name>
    <name type="common">Kluyveromyces polysporus</name>
    <dbReference type="NCBI Taxonomy" id="436907"/>
    <lineage>
        <taxon>Eukaryota</taxon>
        <taxon>Fungi</taxon>
        <taxon>Dikarya</taxon>
        <taxon>Ascomycota</taxon>
        <taxon>Saccharomycotina</taxon>
        <taxon>Saccharomycetes</taxon>
        <taxon>Saccharomycetales</taxon>
        <taxon>Saccharomycetaceae</taxon>
        <taxon>Vanderwaltozyma</taxon>
    </lineage>
</organism>
<sequence length="228" mass="26445">MSNEFLVESHLSNKQLNNQSVSLVIPRITRDKIHNSIYYKANLDNSSLRGLNMLQLIEVIVRDLGTLKDKSVNQVCFLGGVEFKCILMKLIEICPTWEQLMTIIQMQDNVIDNFDNKYLVALVLTYIRIQYYYDNDEVNSKKYRELFSKCISDYRKLKSVAMDTDCWSMSQSIEIKIIHLDELVDWLCSEDEIWGIPLGHCQWSDLNASDEDDESSDESLSSSDDESE</sequence>
<evidence type="ECO:0000313" key="10">
    <source>
        <dbReference type="Proteomes" id="UP000000267"/>
    </source>
</evidence>
<dbReference type="AlphaFoldDB" id="A7TN57"/>
<dbReference type="eggNOG" id="ENOG502RXT7">
    <property type="taxonomic scope" value="Eukaryota"/>
</dbReference>
<evidence type="ECO:0000256" key="7">
    <source>
        <dbReference type="RuleBase" id="RU367025"/>
    </source>
</evidence>
<keyword evidence="6 7" id="KW-0539">Nucleus</keyword>
<evidence type="ECO:0000313" key="9">
    <source>
        <dbReference type="EMBL" id="EDO16275.1"/>
    </source>
</evidence>
<dbReference type="OrthoDB" id="190958at2759"/>
<dbReference type="Pfam" id="PF03371">
    <property type="entry name" value="PRP38"/>
    <property type="match status" value="1"/>
</dbReference>
<evidence type="ECO:0000256" key="5">
    <source>
        <dbReference type="ARBA" id="ARBA00023187"/>
    </source>
</evidence>
<keyword evidence="5 7" id="KW-0508">mRNA splicing</keyword>
<dbReference type="STRING" id="436907.A7TN57"/>
<accession>A7TN57</accession>
<feature type="compositionally biased region" description="Acidic residues" evidence="8">
    <location>
        <begin position="208"/>
        <end position="228"/>
    </location>
</feature>
<dbReference type="Proteomes" id="UP000000267">
    <property type="component" value="Unassembled WGS sequence"/>
</dbReference>
<evidence type="ECO:0000256" key="8">
    <source>
        <dbReference type="SAM" id="MobiDB-lite"/>
    </source>
</evidence>
<comment type="subcellular location">
    <subcellularLocation>
        <location evidence="1 7">Nucleus</location>
    </subcellularLocation>
</comment>
<dbReference type="PhylomeDB" id="A7TN57"/>
<comment type="similarity">
    <text evidence="2 7">Belongs to the PRP38 family.</text>
</comment>
<comment type="function">
    <text evidence="7">Required for pre-mRNA splicing.</text>
</comment>
<keyword evidence="4 7" id="KW-0747">Spliceosome</keyword>
<keyword evidence="3 7" id="KW-0507">mRNA processing</keyword>
<proteinExistence type="inferred from homology"/>
<evidence type="ECO:0000256" key="4">
    <source>
        <dbReference type="ARBA" id="ARBA00022728"/>
    </source>
</evidence>
<evidence type="ECO:0000256" key="6">
    <source>
        <dbReference type="ARBA" id="ARBA00023242"/>
    </source>
</evidence>
<dbReference type="InParanoid" id="A7TN57"/>
<dbReference type="FunCoup" id="A7TN57">
    <property type="interactions" value="165"/>
</dbReference>
<evidence type="ECO:0000256" key="2">
    <source>
        <dbReference type="ARBA" id="ARBA00006164"/>
    </source>
</evidence>
<dbReference type="GO" id="GO:0005681">
    <property type="term" value="C:spliceosomal complex"/>
    <property type="evidence" value="ECO:0007669"/>
    <property type="project" value="UniProtKB-KW"/>
</dbReference>